<reference evidence="2 3" key="1">
    <citation type="journal article" date="2015" name="Genome Announc.">
        <title>Expanding the biotechnology potential of lactobacilli through comparative genomics of 213 strains and associated genera.</title>
        <authorList>
            <person name="Sun Z."/>
            <person name="Harris H.M."/>
            <person name="McCann A."/>
            <person name="Guo C."/>
            <person name="Argimon S."/>
            <person name="Zhang W."/>
            <person name="Yang X."/>
            <person name="Jeffery I.B."/>
            <person name="Cooney J.C."/>
            <person name="Kagawa T.F."/>
            <person name="Liu W."/>
            <person name="Song Y."/>
            <person name="Salvetti E."/>
            <person name="Wrobel A."/>
            <person name="Rasinkangas P."/>
            <person name="Parkhill J."/>
            <person name="Rea M.C."/>
            <person name="O'Sullivan O."/>
            <person name="Ritari J."/>
            <person name="Douillard F.P."/>
            <person name="Paul Ross R."/>
            <person name="Yang R."/>
            <person name="Briner A.E."/>
            <person name="Felis G.E."/>
            <person name="de Vos W.M."/>
            <person name="Barrangou R."/>
            <person name="Klaenhammer T.R."/>
            <person name="Caufield P.W."/>
            <person name="Cui Y."/>
            <person name="Zhang H."/>
            <person name="O'Toole P.W."/>
        </authorList>
    </citation>
    <scope>NUCLEOTIDE SEQUENCE [LARGE SCALE GENOMIC DNA]</scope>
    <source>
        <strain evidence="2 3">DSM 14857</strain>
    </source>
</reference>
<dbReference type="GO" id="GO:0016779">
    <property type="term" value="F:nucleotidyltransferase activity"/>
    <property type="evidence" value="ECO:0007669"/>
    <property type="project" value="InterPro"/>
</dbReference>
<dbReference type="Proteomes" id="UP000051647">
    <property type="component" value="Unassembled WGS sequence"/>
</dbReference>
<evidence type="ECO:0000313" key="2">
    <source>
        <dbReference type="EMBL" id="KRL66895.1"/>
    </source>
</evidence>
<evidence type="ECO:0008006" key="4">
    <source>
        <dbReference type="Google" id="ProtNLM"/>
    </source>
</evidence>
<keyword evidence="3" id="KW-1185">Reference proteome</keyword>
<accession>A0A0R1SCJ3</accession>
<dbReference type="Pfam" id="PF18144">
    <property type="entry name" value="SMODS"/>
    <property type="match status" value="1"/>
</dbReference>
<dbReference type="OrthoDB" id="7572058at2"/>
<keyword evidence="1" id="KW-0051">Antiviral defense</keyword>
<dbReference type="CDD" id="cd05400">
    <property type="entry name" value="NT_2-5OAS_ClassI-CCAase"/>
    <property type="match status" value="1"/>
</dbReference>
<evidence type="ECO:0000256" key="1">
    <source>
        <dbReference type="ARBA" id="ARBA00023118"/>
    </source>
</evidence>
<comment type="caution">
    <text evidence="2">The sequence shown here is derived from an EMBL/GenBank/DDBJ whole genome shotgun (WGS) entry which is preliminary data.</text>
</comment>
<dbReference type="GO" id="GO:0051607">
    <property type="term" value="P:defense response to virus"/>
    <property type="evidence" value="ECO:0007669"/>
    <property type="project" value="UniProtKB-KW"/>
</dbReference>
<evidence type="ECO:0000313" key="3">
    <source>
        <dbReference type="Proteomes" id="UP000051647"/>
    </source>
</evidence>
<organism evidence="2 3">
    <name type="scientific">Companilactobacillus versmoldensis DSM 14857 = KCTC 3814</name>
    <dbReference type="NCBI Taxonomy" id="1423815"/>
    <lineage>
        <taxon>Bacteria</taxon>
        <taxon>Bacillati</taxon>
        <taxon>Bacillota</taxon>
        <taxon>Bacilli</taxon>
        <taxon>Lactobacillales</taxon>
        <taxon>Lactobacillaceae</taxon>
        <taxon>Companilactobacillus</taxon>
    </lineage>
</organism>
<dbReference type="RefSeq" id="WP_010624620.1">
    <property type="nucleotide sequence ID" value="NZ_AZFA01000010.1"/>
</dbReference>
<dbReference type="AlphaFoldDB" id="A0A0R1SCJ3"/>
<dbReference type="eggNOG" id="ENOG502Z8M4">
    <property type="taxonomic scope" value="Bacteria"/>
</dbReference>
<protein>
    <recommendedName>
        <fullName evidence="4">Nucleotidyltransferase</fullName>
    </recommendedName>
</protein>
<dbReference type="PATRIC" id="fig|1423815.3.peg.347"/>
<gene>
    <name evidence="2" type="ORF">FC27_GL000341</name>
</gene>
<dbReference type="EMBL" id="AZFA01000010">
    <property type="protein sequence ID" value="KRL66895.1"/>
    <property type="molecule type" value="Genomic_DNA"/>
</dbReference>
<name>A0A0R1SCJ3_9LACO</name>
<sequence>MNRISLSKTSEKIIQEEYQSISNLLNNNLNDEYEVFIFPQGSYNLGTTIRPLSGKGEFDVDIVAEITNKNVSNIKAISLKCLIGNVFKKNIRYGNERMDEKNRAWRINYENNSHVDVVPAIVSENRNSDILITNKIKGKYNYLYSSPMKYKDWFISMSNEITNKDYLENNFRNTVKNLPKYMKGTILQRAVRLIKYHRNKYFQDVIDEKIKPISIIMTTLAAESYGDETDLSSAVTSIVRKMRTNIVSRNGKTIISNPVDLNENFADKWEEYPERKKVFLSGLVNLKKIFQRIH</sequence>
<proteinExistence type="predicted"/>
<dbReference type="InterPro" id="IPR006116">
    <property type="entry name" value="NT_2-5OAS_ClassI-CCAase"/>
</dbReference>